<dbReference type="GO" id="GO:0005829">
    <property type="term" value="C:cytosol"/>
    <property type="evidence" value="ECO:0007669"/>
    <property type="project" value="TreeGrafter"/>
</dbReference>
<gene>
    <name evidence="5" type="ORF">BW732_04440</name>
</gene>
<protein>
    <submittedName>
        <fullName evidence="5">23S rRNA (Guanosine(2251)-2'-O)-methyltransferase RlmB</fullName>
    </submittedName>
</protein>
<dbReference type="Proteomes" id="UP000188246">
    <property type="component" value="Chromosome"/>
</dbReference>
<dbReference type="InterPro" id="IPR004441">
    <property type="entry name" value="rRNA_MeTrfase_TrmH"/>
</dbReference>
<dbReference type="Pfam" id="PF00588">
    <property type="entry name" value="SpoU_methylase"/>
    <property type="match status" value="1"/>
</dbReference>
<dbReference type="InterPro" id="IPR001537">
    <property type="entry name" value="SpoU_MeTrfase"/>
</dbReference>
<dbReference type="SUPFAM" id="SSF75217">
    <property type="entry name" value="alpha/beta knot"/>
    <property type="match status" value="1"/>
</dbReference>
<dbReference type="SMART" id="SM00967">
    <property type="entry name" value="SpoU_sub_bind"/>
    <property type="match status" value="1"/>
</dbReference>
<dbReference type="KEGG" id="vpi:BW732_04440"/>
<dbReference type="Gene3D" id="3.40.1280.10">
    <property type="match status" value="1"/>
</dbReference>
<evidence type="ECO:0000256" key="2">
    <source>
        <dbReference type="ARBA" id="ARBA00022603"/>
    </source>
</evidence>
<dbReference type="InterPro" id="IPR029064">
    <property type="entry name" value="Ribosomal_eL30-like_sf"/>
</dbReference>
<feature type="compositionally biased region" description="Basic residues" evidence="4">
    <location>
        <begin position="1"/>
        <end position="11"/>
    </location>
</feature>
<dbReference type="PANTHER" id="PTHR46429:SF1">
    <property type="entry name" value="23S RRNA (GUANOSINE-2'-O-)-METHYLTRANSFERASE RLMB"/>
    <property type="match status" value="1"/>
</dbReference>
<dbReference type="InterPro" id="IPR013123">
    <property type="entry name" value="SpoU_subst-bd"/>
</dbReference>
<dbReference type="STRING" id="633807.BW732_04440"/>
<keyword evidence="2 5" id="KW-0489">Methyltransferase</keyword>
<dbReference type="CDD" id="cd18103">
    <property type="entry name" value="SpoU-like_RlmB"/>
    <property type="match status" value="1"/>
</dbReference>
<dbReference type="InterPro" id="IPR029028">
    <property type="entry name" value="Alpha/beta_knot_MTases"/>
</dbReference>
<dbReference type="OrthoDB" id="9794400at2"/>
<dbReference type="PANTHER" id="PTHR46429">
    <property type="entry name" value="23S RRNA (GUANOSINE-2'-O-)-METHYLTRANSFERASE RLMB"/>
    <property type="match status" value="1"/>
</dbReference>
<organism evidence="5 6">
    <name type="scientific">Vagococcus penaei</name>
    <dbReference type="NCBI Taxonomy" id="633807"/>
    <lineage>
        <taxon>Bacteria</taxon>
        <taxon>Bacillati</taxon>
        <taxon>Bacillota</taxon>
        <taxon>Bacilli</taxon>
        <taxon>Lactobacillales</taxon>
        <taxon>Enterococcaceae</taxon>
        <taxon>Vagococcus</taxon>
    </lineage>
</organism>
<dbReference type="EMBL" id="CP019609">
    <property type="protein sequence ID" value="AQP53553.1"/>
    <property type="molecule type" value="Genomic_DNA"/>
</dbReference>
<dbReference type="GO" id="GO:0008173">
    <property type="term" value="F:RNA methyltransferase activity"/>
    <property type="evidence" value="ECO:0007669"/>
    <property type="project" value="InterPro"/>
</dbReference>
<dbReference type="RefSeq" id="WP_077275642.1">
    <property type="nucleotide sequence ID" value="NZ_CP019609.1"/>
</dbReference>
<sequence>MKPKNNKHMRRDKQQPRHQAKEVSTLVEEDVIDDVVFGRHATIEAMNAKRGNKLFLQEDLNAARVEELKEVAAAHAVAIKWVKKSKLDEMTNKENHQGIVLKITPYEYWELDDLLAQETTNDNRFFLILDSIMDPHNLGSIMRTADATGVDGIIIPKHRAVGITPVVVKTSTGAVEHIPVARVTNLNQAVKKMKANNIWVFGTDMVGTDYRQWNVAGDIALIIGNEGKGMSQSLKKEVDEMITIPIQGHVQSLNASVAASLLMYEVFRKRV</sequence>
<dbReference type="GO" id="GO:0003723">
    <property type="term" value="F:RNA binding"/>
    <property type="evidence" value="ECO:0007669"/>
    <property type="project" value="InterPro"/>
</dbReference>
<proteinExistence type="inferred from homology"/>
<dbReference type="AlphaFoldDB" id="A0A1Q2D594"/>
<dbReference type="Pfam" id="PF08032">
    <property type="entry name" value="SpoU_sub_bind"/>
    <property type="match status" value="1"/>
</dbReference>
<feature type="compositionally biased region" description="Basic and acidic residues" evidence="4">
    <location>
        <begin position="12"/>
        <end position="21"/>
    </location>
</feature>
<reference evidence="5 6" key="1">
    <citation type="journal article" date="2010" name="Int. J. Syst. Evol. Microbiol.">
        <title>Vagococcus penaei sp. nov., isolated from spoilage microbiota of cooked shrimp (Penaeus vannamei).</title>
        <authorList>
            <person name="Jaffres E."/>
            <person name="Prevost H."/>
            <person name="Rossero A."/>
            <person name="Joffraud J.J."/>
            <person name="Dousset X."/>
        </authorList>
    </citation>
    <scope>NUCLEOTIDE SEQUENCE [LARGE SCALE GENOMIC DNA]</scope>
    <source>
        <strain evidence="5 6">CD276</strain>
    </source>
</reference>
<dbReference type="NCBIfam" id="TIGR00186">
    <property type="entry name" value="rRNA_methyl_3"/>
    <property type="match status" value="1"/>
</dbReference>
<evidence type="ECO:0000256" key="1">
    <source>
        <dbReference type="ARBA" id="ARBA00007228"/>
    </source>
</evidence>
<evidence type="ECO:0000256" key="3">
    <source>
        <dbReference type="ARBA" id="ARBA00022679"/>
    </source>
</evidence>
<evidence type="ECO:0000313" key="6">
    <source>
        <dbReference type="Proteomes" id="UP000188246"/>
    </source>
</evidence>
<dbReference type="GO" id="GO:0006396">
    <property type="term" value="P:RNA processing"/>
    <property type="evidence" value="ECO:0007669"/>
    <property type="project" value="InterPro"/>
</dbReference>
<evidence type="ECO:0000313" key="5">
    <source>
        <dbReference type="EMBL" id="AQP53553.1"/>
    </source>
</evidence>
<accession>A0A1Q2D594</accession>
<dbReference type="GO" id="GO:0032259">
    <property type="term" value="P:methylation"/>
    <property type="evidence" value="ECO:0007669"/>
    <property type="project" value="UniProtKB-KW"/>
</dbReference>
<dbReference type="Gene3D" id="3.30.1330.30">
    <property type="match status" value="1"/>
</dbReference>
<keyword evidence="3 5" id="KW-0808">Transferase</keyword>
<name>A0A1Q2D594_9ENTE</name>
<dbReference type="FunFam" id="3.40.1280.10:FF:000008">
    <property type="entry name" value="Group 3 RNA methyltransferase TrmH"/>
    <property type="match status" value="1"/>
</dbReference>
<feature type="region of interest" description="Disordered" evidence="4">
    <location>
        <begin position="1"/>
        <end position="22"/>
    </location>
</feature>
<evidence type="ECO:0000256" key="4">
    <source>
        <dbReference type="SAM" id="MobiDB-lite"/>
    </source>
</evidence>
<keyword evidence="6" id="KW-1185">Reference proteome</keyword>
<comment type="similarity">
    <text evidence="1">Belongs to the class IV-like SAM-binding methyltransferase superfamily. RNA methyltransferase TrmH family.</text>
</comment>
<dbReference type="InterPro" id="IPR029026">
    <property type="entry name" value="tRNA_m1G_MTases_N"/>
</dbReference>
<dbReference type="SUPFAM" id="SSF55315">
    <property type="entry name" value="L30e-like"/>
    <property type="match status" value="1"/>
</dbReference>